<dbReference type="OrthoDB" id="7691805at2759"/>
<dbReference type="AlphaFoldDB" id="A0A0C2ZPM5"/>
<gene>
    <name evidence="3" type="ORF">SCLCIDRAFT_1214160</name>
</gene>
<accession>A0A0C2ZPM5</accession>
<dbReference type="InterPro" id="IPR057670">
    <property type="entry name" value="SH3_retrovirus"/>
</dbReference>
<evidence type="ECO:0000256" key="1">
    <source>
        <dbReference type="SAM" id="MobiDB-lite"/>
    </source>
</evidence>
<organism evidence="3 4">
    <name type="scientific">Scleroderma citrinum Foug A</name>
    <dbReference type="NCBI Taxonomy" id="1036808"/>
    <lineage>
        <taxon>Eukaryota</taxon>
        <taxon>Fungi</taxon>
        <taxon>Dikarya</taxon>
        <taxon>Basidiomycota</taxon>
        <taxon>Agaricomycotina</taxon>
        <taxon>Agaricomycetes</taxon>
        <taxon>Agaricomycetidae</taxon>
        <taxon>Boletales</taxon>
        <taxon>Sclerodermatineae</taxon>
        <taxon>Sclerodermataceae</taxon>
        <taxon>Scleroderma</taxon>
    </lineage>
</organism>
<dbReference type="Pfam" id="PF25597">
    <property type="entry name" value="SH3_retrovirus"/>
    <property type="match status" value="1"/>
</dbReference>
<evidence type="ECO:0000313" key="4">
    <source>
        <dbReference type="Proteomes" id="UP000053989"/>
    </source>
</evidence>
<dbReference type="HOGENOM" id="CLU_2661381_0_0_1"/>
<feature type="region of interest" description="Disordered" evidence="1">
    <location>
        <begin position="54"/>
        <end position="76"/>
    </location>
</feature>
<evidence type="ECO:0000313" key="3">
    <source>
        <dbReference type="EMBL" id="KIM63513.1"/>
    </source>
</evidence>
<name>A0A0C2ZPM5_9AGAM</name>
<protein>
    <recommendedName>
        <fullName evidence="2">Retroviral polymerase SH3-like domain-containing protein</fullName>
    </recommendedName>
</protein>
<proteinExistence type="predicted"/>
<dbReference type="EMBL" id="KN822034">
    <property type="protein sequence ID" value="KIM63513.1"/>
    <property type="molecule type" value="Genomic_DNA"/>
</dbReference>
<sequence length="76" mass="8850">TPHEVYTIEKRRKLDAKLLECIFLGFAKNCKAYVCVHCPNGQIFESRDVVFNEGDPDGPSHVRIDESDLMQRRRTR</sequence>
<dbReference type="STRING" id="1036808.A0A0C2ZPM5"/>
<reference evidence="4" key="2">
    <citation type="submission" date="2015-01" db="EMBL/GenBank/DDBJ databases">
        <title>Evolutionary Origins and Diversification of the Mycorrhizal Mutualists.</title>
        <authorList>
            <consortium name="DOE Joint Genome Institute"/>
            <consortium name="Mycorrhizal Genomics Consortium"/>
            <person name="Kohler A."/>
            <person name="Kuo A."/>
            <person name="Nagy L.G."/>
            <person name="Floudas D."/>
            <person name="Copeland A."/>
            <person name="Barry K.W."/>
            <person name="Cichocki N."/>
            <person name="Veneault-Fourrey C."/>
            <person name="LaButti K."/>
            <person name="Lindquist E.A."/>
            <person name="Lipzen A."/>
            <person name="Lundell T."/>
            <person name="Morin E."/>
            <person name="Murat C."/>
            <person name="Riley R."/>
            <person name="Ohm R."/>
            <person name="Sun H."/>
            <person name="Tunlid A."/>
            <person name="Henrissat B."/>
            <person name="Grigoriev I.V."/>
            <person name="Hibbett D.S."/>
            <person name="Martin F."/>
        </authorList>
    </citation>
    <scope>NUCLEOTIDE SEQUENCE [LARGE SCALE GENOMIC DNA]</scope>
    <source>
        <strain evidence="4">Foug A</strain>
    </source>
</reference>
<feature type="compositionally biased region" description="Basic and acidic residues" evidence="1">
    <location>
        <begin position="58"/>
        <end position="76"/>
    </location>
</feature>
<evidence type="ECO:0000259" key="2">
    <source>
        <dbReference type="Pfam" id="PF25597"/>
    </source>
</evidence>
<feature type="domain" description="Retroviral polymerase SH3-like" evidence="2">
    <location>
        <begin position="9"/>
        <end position="55"/>
    </location>
</feature>
<dbReference type="Proteomes" id="UP000053989">
    <property type="component" value="Unassembled WGS sequence"/>
</dbReference>
<dbReference type="InParanoid" id="A0A0C2ZPM5"/>
<feature type="non-terminal residue" evidence="3">
    <location>
        <position position="1"/>
    </location>
</feature>
<keyword evidence="4" id="KW-1185">Reference proteome</keyword>
<reference evidence="3 4" key="1">
    <citation type="submission" date="2014-04" db="EMBL/GenBank/DDBJ databases">
        <authorList>
            <consortium name="DOE Joint Genome Institute"/>
            <person name="Kuo A."/>
            <person name="Kohler A."/>
            <person name="Nagy L.G."/>
            <person name="Floudas D."/>
            <person name="Copeland A."/>
            <person name="Barry K.W."/>
            <person name="Cichocki N."/>
            <person name="Veneault-Fourrey C."/>
            <person name="LaButti K."/>
            <person name="Lindquist E.A."/>
            <person name="Lipzen A."/>
            <person name="Lundell T."/>
            <person name="Morin E."/>
            <person name="Murat C."/>
            <person name="Sun H."/>
            <person name="Tunlid A."/>
            <person name="Henrissat B."/>
            <person name="Grigoriev I.V."/>
            <person name="Hibbett D.S."/>
            <person name="Martin F."/>
            <person name="Nordberg H.P."/>
            <person name="Cantor M.N."/>
            <person name="Hua S.X."/>
        </authorList>
    </citation>
    <scope>NUCLEOTIDE SEQUENCE [LARGE SCALE GENOMIC DNA]</scope>
    <source>
        <strain evidence="3 4">Foug A</strain>
    </source>
</reference>